<comment type="caution">
    <text evidence="1">The sequence shown here is derived from an EMBL/GenBank/DDBJ whole genome shotgun (WGS) entry which is preliminary data.</text>
</comment>
<name>A0A1T3NIJ5_9ACTN</name>
<dbReference type="AlphaFoldDB" id="A0A1T3NIJ5"/>
<organism evidence="1 2">
    <name type="scientific">Embleya scabrispora</name>
    <dbReference type="NCBI Taxonomy" id="159449"/>
    <lineage>
        <taxon>Bacteria</taxon>
        <taxon>Bacillati</taxon>
        <taxon>Actinomycetota</taxon>
        <taxon>Actinomycetes</taxon>
        <taxon>Kitasatosporales</taxon>
        <taxon>Streptomycetaceae</taxon>
        <taxon>Embleya</taxon>
    </lineage>
</organism>
<dbReference type="RefSeq" id="WP_078982446.1">
    <property type="nucleotide sequence ID" value="NZ_MWQN01000005.1"/>
</dbReference>
<dbReference type="Proteomes" id="UP000190037">
    <property type="component" value="Unassembled WGS sequence"/>
</dbReference>
<gene>
    <name evidence="1" type="ORF">B4N89_44770</name>
</gene>
<sequence>MPETAQTVADLLAIHLEQIGSPYPHGARHRLTGDRLVTTIVRDEHLPHPLRRAHTIARHLDHSPHGWTARATAGGGSDPDTAHVTVTCGPRGWTDGGDGTRLPVHDVDKVRASLVYDVPAGAFTTGPESATRSTRARVHAELRRVLEQGGTLWALPGGIVAVEHDGTQVLLRPADRTTVVGGDDGDYMPGAAITLTHDMTAIREQPHYRIDLADGGSWKRTRDDEPDILTGREVARLITDLMKNRPRGGATVEGGIVYIAWGRGTQAARYVPVDAIGTGTKLADHPGFRPNGRYSEYSICPDGTEGTTPRTVTGRDVALEADAATELLVIDSAGEIDTRTTHRQGKTIRRRYRPFA</sequence>
<keyword evidence="2" id="KW-1185">Reference proteome</keyword>
<reference evidence="1 2" key="1">
    <citation type="submission" date="2017-03" db="EMBL/GenBank/DDBJ databases">
        <title>Draft genome sequence of Streptomyces scabrisporus NF3, endophyte isolated from Amphipterygium adstringens.</title>
        <authorList>
            <person name="Vazquez M."/>
            <person name="Ceapa C.D."/>
            <person name="Rodriguez Luna D."/>
            <person name="Sanchez Esquivel S."/>
        </authorList>
    </citation>
    <scope>NUCLEOTIDE SEQUENCE [LARGE SCALE GENOMIC DNA]</scope>
    <source>
        <strain evidence="1 2">NF3</strain>
    </source>
</reference>
<proteinExistence type="predicted"/>
<dbReference type="EMBL" id="MWQN01000005">
    <property type="protein sequence ID" value="OPC76608.1"/>
    <property type="molecule type" value="Genomic_DNA"/>
</dbReference>
<protein>
    <submittedName>
        <fullName evidence="1">Uncharacterized protein</fullName>
    </submittedName>
</protein>
<evidence type="ECO:0000313" key="1">
    <source>
        <dbReference type="EMBL" id="OPC76608.1"/>
    </source>
</evidence>
<accession>A0A1T3NIJ5</accession>
<evidence type="ECO:0000313" key="2">
    <source>
        <dbReference type="Proteomes" id="UP000190037"/>
    </source>
</evidence>